<dbReference type="InterPro" id="IPR044775">
    <property type="entry name" value="MFS_ERD6/Tret1-like"/>
</dbReference>
<accession>A0A2J7RDW1</accession>
<dbReference type="SUPFAM" id="SSF103473">
    <property type="entry name" value="MFS general substrate transporter"/>
    <property type="match status" value="1"/>
</dbReference>
<dbReference type="PANTHER" id="PTHR48021">
    <property type="match status" value="1"/>
</dbReference>
<evidence type="ECO:0000256" key="1">
    <source>
        <dbReference type="ARBA" id="ARBA00004651"/>
    </source>
</evidence>
<feature type="transmembrane region" description="Helical" evidence="7">
    <location>
        <begin position="469"/>
        <end position="487"/>
    </location>
</feature>
<evidence type="ECO:0000256" key="5">
    <source>
        <dbReference type="ARBA" id="ARBA00023136"/>
    </source>
</evidence>
<dbReference type="PRINTS" id="PR00171">
    <property type="entry name" value="SUGRTRNSPORT"/>
</dbReference>
<dbReference type="PROSITE" id="PS50850">
    <property type="entry name" value="MFS"/>
    <property type="match status" value="1"/>
</dbReference>
<dbReference type="OrthoDB" id="6612291at2759"/>
<comment type="similarity">
    <text evidence="6">Belongs to the major facilitator superfamily. Sugar transporter (TC 2.A.1.1) family.</text>
</comment>
<keyword evidence="2" id="KW-1003">Cell membrane</keyword>
<sequence length="534" mass="57679">SVVNNLASVVLTSVAVDVESKALVESEHEKNATIVEVRRPGFNNEAKLDRGSALRQVIAAFVANLGTINTGLVFGFSAVAIPQLEEADSFIKIDEEQASWIASLSSVSTPIGCILSGYLMDLIGRKRTLIMTEIPLIIGWLLISTSSTVEMIYVGRLLVGLGSGMVGAPARVYTGEVTQPHLRGMLSALASVGVSLGVTIEYALGAIVTWTVLAGISAAIPILALILIVFMPETPNWLLNHGRTEEAREALKKFRGETCDVDKEMGILVDFAAKNNVVQLKSFKETLRALTSPAALKPFIILFTYFGIYQFSGVNPVTFYAVQVFQESGAEMNKYLATVILGIVRLLSTIAACISLRTCGRRPLTLISAIGCGLTMIGLGSYMYVREGWVAEGVQPTATWIPVACIFIFTVASTLGYLVVPWVMIGEVYPTQVRGIIGGLTTCSAHLFVFMVVKTFPLIQHIASNHGSFWIYGSISLLGTIFFYLCLPETKGRTLQEIEDYFSGRTKTLGGKGTKTLPGNKPKILEAEKGSMLP</sequence>
<dbReference type="AlphaFoldDB" id="A0A2J7RDW1"/>
<comment type="subcellular location">
    <subcellularLocation>
        <location evidence="1">Cell membrane</location>
        <topology evidence="1">Multi-pass membrane protein</topology>
    </subcellularLocation>
</comment>
<feature type="transmembrane region" description="Helical" evidence="7">
    <location>
        <begin position="366"/>
        <end position="385"/>
    </location>
</feature>
<evidence type="ECO:0000313" key="10">
    <source>
        <dbReference type="Proteomes" id="UP000235965"/>
    </source>
</evidence>
<proteinExistence type="inferred from homology"/>
<dbReference type="PANTHER" id="PTHR48021:SF7">
    <property type="entry name" value="RH09188P"/>
    <property type="match status" value="1"/>
</dbReference>
<dbReference type="Gene3D" id="1.20.1250.20">
    <property type="entry name" value="MFS general substrate transporter like domains"/>
    <property type="match status" value="2"/>
</dbReference>
<feature type="transmembrane region" description="Helical" evidence="7">
    <location>
        <begin position="210"/>
        <end position="230"/>
    </location>
</feature>
<dbReference type="GO" id="GO:0051119">
    <property type="term" value="F:sugar transmembrane transporter activity"/>
    <property type="evidence" value="ECO:0007669"/>
    <property type="project" value="InterPro"/>
</dbReference>
<name>A0A2J7RDW1_9NEOP</name>
<dbReference type="InterPro" id="IPR005829">
    <property type="entry name" value="Sugar_transporter_CS"/>
</dbReference>
<feature type="domain" description="Major facilitator superfamily (MFS) profile" evidence="8">
    <location>
        <begin position="59"/>
        <end position="491"/>
    </location>
</feature>
<feature type="transmembrane region" description="Helical" evidence="7">
    <location>
        <begin position="129"/>
        <end position="147"/>
    </location>
</feature>
<feature type="non-terminal residue" evidence="9">
    <location>
        <position position="1"/>
    </location>
</feature>
<evidence type="ECO:0000256" key="7">
    <source>
        <dbReference type="SAM" id="Phobius"/>
    </source>
</evidence>
<dbReference type="CDD" id="cd17358">
    <property type="entry name" value="MFS_GLUT6_8_Class3_like"/>
    <property type="match status" value="1"/>
</dbReference>
<feature type="transmembrane region" description="Helical" evidence="7">
    <location>
        <begin position="294"/>
        <end position="312"/>
    </location>
</feature>
<dbReference type="Proteomes" id="UP000235965">
    <property type="component" value="Unassembled WGS sequence"/>
</dbReference>
<dbReference type="FunFam" id="1.20.1250.20:FF:000249">
    <property type="entry name" value="facilitated trehalose transporter Tret1"/>
    <property type="match status" value="1"/>
</dbReference>
<organism evidence="9 10">
    <name type="scientific">Cryptotermes secundus</name>
    <dbReference type="NCBI Taxonomy" id="105785"/>
    <lineage>
        <taxon>Eukaryota</taxon>
        <taxon>Metazoa</taxon>
        <taxon>Ecdysozoa</taxon>
        <taxon>Arthropoda</taxon>
        <taxon>Hexapoda</taxon>
        <taxon>Insecta</taxon>
        <taxon>Pterygota</taxon>
        <taxon>Neoptera</taxon>
        <taxon>Polyneoptera</taxon>
        <taxon>Dictyoptera</taxon>
        <taxon>Blattodea</taxon>
        <taxon>Blattoidea</taxon>
        <taxon>Termitoidae</taxon>
        <taxon>Kalotermitidae</taxon>
        <taxon>Cryptotermitinae</taxon>
        <taxon>Cryptotermes</taxon>
    </lineage>
</organism>
<keyword evidence="6" id="KW-0813">Transport</keyword>
<feature type="transmembrane region" description="Helical" evidence="7">
    <location>
        <begin position="436"/>
        <end position="457"/>
    </location>
</feature>
<keyword evidence="4 7" id="KW-1133">Transmembrane helix</keyword>
<feature type="transmembrane region" description="Helical" evidence="7">
    <location>
        <begin position="57"/>
        <end position="80"/>
    </location>
</feature>
<evidence type="ECO:0000256" key="2">
    <source>
        <dbReference type="ARBA" id="ARBA00022475"/>
    </source>
</evidence>
<dbReference type="InterPro" id="IPR050549">
    <property type="entry name" value="MFS_Trehalose_Transporter"/>
</dbReference>
<feature type="transmembrane region" description="Helical" evidence="7">
    <location>
        <begin position="332"/>
        <end position="354"/>
    </location>
</feature>
<dbReference type="InterPro" id="IPR003663">
    <property type="entry name" value="Sugar/inositol_transpt"/>
</dbReference>
<dbReference type="EMBL" id="NEVH01005280">
    <property type="protein sequence ID" value="PNF39025.1"/>
    <property type="molecule type" value="Genomic_DNA"/>
</dbReference>
<evidence type="ECO:0000256" key="4">
    <source>
        <dbReference type="ARBA" id="ARBA00022989"/>
    </source>
</evidence>
<dbReference type="GO" id="GO:0005886">
    <property type="term" value="C:plasma membrane"/>
    <property type="evidence" value="ECO:0007669"/>
    <property type="project" value="UniProtKB-SubCell"/>
</dbReference>
<dbReference type="PROSITE" id="PS00216">
    <property type="entry name" value="SUGAR_TRANSPORT_1"/>
    <property type="match status" value="1"/>
</dbReference>
<dbReference type="PROSITE" id="PS00217">
    <property type="entry name" value="SUGAR_TRANSPORT_2"/>
    <property type="match status" value="1"/>
</dbReference>
<dbReference type="Pfam" id="PF00083">
    <property type="entry name" value="Sugar_tr"/>
    <property type="match status" value="1"/>
</dbReference>
<feature type="transmembrane region" description="Helical" evidence="7">
    <location>
        <begin position="100"/>
        <end position="120"/>
    </location>
</feature>
<gene>
    <name evidence="9" type="ORF">B7P43_G04847</name>
</gene>
<evidence type="ECO:0000259" key="8">
    <source>
        <dbReference type="PROSITE" id="PS50850"/>
    </source>
</evidence>
<evidence type="ECO:0000256" key="6">
    <source>
        <dbReference type="RuleBase" id="RU003346"/>
    </source>
</evidence>
<evidence type="ECO:0000256" key="3">
    <source>
        <dbReference type="ARBA" id="ARBA00022692"/>
    </source>
</evidence>
<dbReference type="NCBIfam" id="TIGR00879">
    <property type="entry name" value="SP"/>
    <property type="match status" value="1"/>
</dbReference>
<evidence type="ECO:0000313" key="9">
    <source>
        <dbReference type="EMBL" id="PNF39025.1"/>
    </source>
</evidence>
<keyword evidence="10" id="KW-1185">Reference proteome</keyword>
<comment type="caution">
    <text evidence="9">The sequence shown here is derived from an EMBL/GenBank/DDBJ whole genome shotgun (WGS) entry which is preliminary data.</text>
</comment>
<reference evidence="9 10" key="1">
    <citation type="submission" date="2017-12" db="EMBL/GenBank/DDBJ databases">
        <title>Hemimetabolous genomes reveal molecular basis of termite eusociality.</title>
        <authorList>
            <person name="Harrison M.C."/>
            <person name="Jongepier E."/>
            <person name="Robertson H.M."/>
            <person name="Arning N."/>
            <person name="Bitard-Feildel T."/>
            <person name="Chao H."/>
            <person name="Childers C.P."/>
            <person name="Dinh H."/>
            <person name="Doddapaneni H."/>
            <person name="Dugan S."/>
            <person name="Gowin J."/>
            <person name="Greiner C."/>
            <person name="Han Y."/>
            <person name="Hu H."/>
            <person name="Hughes D.S.T."/>
            <person name="Huylmans A.-K."/>
            <person name="Kemena C."/>
            <person name="Kremer L.P.M."/>
            <person name="Lee S.L."/>
            <person name="Lopez-Ezquerra A."/>
            <person name="Mallet L."/>
            <person name="Monroy-Kuhn J.M."/>
            <person name="Moser A."/>
            <person name="Murali S.C."/>
            <person name="Muzny D.M."/>
            <person name="Otani S."/>
            <person name="Piulachs M.-D."/>
            <person name="Poelchau M."/>
            <person name="Qu J."/>
            <person name="Schaub F."/>
            <person name="Wada-Katsumata A."/>
            <person name="Worley K.C."/>
            <person name="Xie Q."/>
            <person name="Ylla G."/>
            <person name="Poulsen M."/>
            <person name="Gibbs R.A."/>
            <person name="Schal C."/>
            <person name="Richards S."/>
            <person name="Belles X."/>
            <person name="Korb J."/>
            <person name="Bornberg-Bauer E."/>
        </authorList>
    </citation>
    <scope>NUCLEOTIDE SEQUENCE [LARGE SCALE GENOMIC DNA]</scope>
    <source>
        <tissue evidence="9">Whole body</tissue>
    </source>
</reference>
<keyword evidence="3 7" id="KW-0812">Transmembrane</keyword>
<feature type="transmembrane region" description="Helical" evidence="7">
    <location>
        <begin position="397"/>
        <end position="424"/>
    </location>
</feature>
<dbReference type="InterPro" id="IPR005828">
    <property type="entry name" value="MFS_sugar_transport-like"/>
</dbReference>
<protein>
    <recommendedName>
        <fullName evidence="8">Major facilitator superfamily (MFS) profile domain-containing protein</fullName>
    </recommendedName>
</protein>
<dbReference type="InterPro" id="IPR020846">
    <property type="entry name" value="MFS_dom"/>
</dbReference>
<dbReference type="InterPro" id="IPR036259">
    <property type="entry name" value="MFS_trans_sf"/>
</dbReference>
<keyword evidence="5 7" id="KW-0472">Membrane</keyword>